<name>A0A0D7BTF2_9AGAR</name>
<dbReference type="OrthoDB" id="10557683at2759"/>
<reference evidence="1 2" key="1">
    <citation type="journal article" date="2015" name="Fungal Genet. Biol.">
        <title>Evolution of novel wood decay mechanisms in Agaricales revealed by the genome sequences of Fistulina hepatica and Cylindrobasidium torrendii.</title>
        <authorList>
            <person name="Floudas D."/>
            <person name="Held B.W."/>
            <person name="Riley R."/>
            <person name="Nagy L.G."/>
            <person name="Koehler G."/>
            <person name="Ransdell A.S."/>
            <person name="Younus H."/>
            <person name="Chow J."/>
            <person name="Chiniquy J."/>
            <person name="Lipzen A."/>
            <person name="Tritt A."/>
            <person name="Sun H."/>
            <person name="Haridas S."/>
            <person name="LaButti K."/>
            <person name="Ohm R.A."/>
            <person name="Kues U."/>
            <person name="Blanchette R.A."/>
            <person name="Grigoriev I.V."/>
            <person name="Minto R.E."/>
            <person name="Hibbett D.S."/>
        </authorList>
    </citation>
    <scope>NUCLEOTIDE SEQUENCE [LARGE SCALE GENOMIC DNA]</scope>
    <source>
        <strain evidence="1 2">FP15055 ss-10</strain>
    </source>
</reference>
<sequence>MCHYRFVMEVWACGCIIRWQEEVNCARTNCRFSSTHDEGCQGAACRANGHWQAHMQPEHITITKHEICSLCTPSGLRAPGGREGVYDR</sequence>
<keyword evidence="2" id="KW-1185">Reference proteome</keyword>
<protein>
    <submittedName>
        <fullName evidence="1">Uncharacterized protein</fullName>
    </submittedName>
</protein>
<accession>A0A0D7BTF2</accession>
<proteinExistence type="predicted"/>
<organism evidence="1 2">
    <name type="scientific">Cylindrobasidium torrendii FP15055 ss-10</name>
    <dbReference type="NCBI Taxonomy" id="1314674"/>
    <lineage>
        <taxon>Eukaryota</taxon>
        <taxon>Fungi</taxon>
        <taxon>Dikarya</taxon>
        <taxon>Basidiomycota</taxon>
        <taxon>Agaricomycotina</taxon>
        <taxon>Agaricomycetes</taxon>
        <taxon>Agaricomycetidae</taxon>
        <taxon>Agaricales</taxon>
        <taxon>Marasmiineae</taxon>
        <taxon>Physalacriaceae</taxon>
        <taxon>Cylindrobasidium</taxon>
    </lineage>
</organism>
<evidence type="ECO:0000313" key="1">
    <source>
        <dbReference type="EMBL" id="KIY73803.1"/>
    </source>
</evidence>
<gene>
    <name evidence="1" type="ORF">CYLTODRAFT_194824</name>
</gene>
<dbReference type="Proteomes" id="UP000054007">
    <property type="component" value="Unassembled WGS sequence"/>
</dbReference>
<dbReference type="AlphaFoldDB" id="A0A0D7BTF2"/>
<dbReference type="EMBL" id="KN880434">
    <property type="protein sequence ID" value="KIY73803.1"/>
    <property type="molecule type" value="Genomic_DNA"/>
</dbReference>
<evidence type="ECO:0000313" key="2">
    <source>
        <dbReference type="Proteomes" id="UP000054007"/>
    </source>
</evidence>